<name>A0A371G0Q1_MUCPR</name>
<keyword evidence="2" id="KW-1185">Reference proteome</keyword>
<gene>
    <name evidence="1" type="ORF">CR513_34901</name>
</gene>
<dbReference type="EMBL" id="QJKJ01007153">
    <property type="protein sequence ID" value="RDX84092.1"/>
    <property type="molecule type" value="Genomic_DNA"/>
</dbReference>
<dbReference type="AlphaFoldDB" id="A0A371G0Q1"/>
<comment type="caution">
    <text evidence="1">The sequence shown here is derived from an EMBL/GenBank/DDBJ whole genome shotgun (WGS) entry which is preliminary data.</text>
</comment>
<reference evidence="1" key="1">
    <citation type="submission" date="2018-05" db="EMBL/GenBank/DDBJ databases">
        <title>Draft genome of Mucuna pruriens seed.</title>
        <authorList>
            <person name="Nnadi N.E."/>
            <person name="Vos R."/>
            <person name="Hasami M.H."/>
            <person name="Devisetty U.K."/>
            <person name="Aguiy J.C."/>
        </authorList>
    </citation>
    <scope>NUCLEOTIDE SEQUENCE [LARGE SCALE GENOMIC DNA]</scope>
    <source>
        <strain evidence="1">JCA_2017</strain>
    </source>
</reference>
<sequence length="281" mass="30546">MGSRDRGAILLLLRDLLLEARHHAPLYGLRAGGSLLVEHSSDPTSSQQLVAVGRTGPSVLFDESKDSLFPCIGLDNRPFWLRLTEMTWKIEDEFVKELSKLPTLSCSKLISNKGAFFSLCHSSRRGSSCCGFPFVRHMTGRGECFTTSSSPPPTATSLGDSLNKCAVEEGVLQSHERPSKKMAVGEGGVGGAADFNFAYPDLVPTNDAWASIMGSRPLSPSVWNPWYPIDEVVERSIGCFHDWERAKELGLPGSLEVLQRYAGYSLALSRAVELELGGLAA</sequence>
<evidence type="ECO:0000313" key="2">
    <source>
        <dbReference type="Proteomes" id="UP000257109"/>
    </source>
</evidence>
<protein>
    <submittedName>
        <fullName evidence="1">Uncharacterized protein</fullName>
    </submittedName>
</protein>
<proteinExistence type="predicted"/>
<evidence type="ECO:0000313" key="1">
    <source>
        <dbReference type="EMBL" id="RDX84092.1"/>
    </source>
</evidence>
<organism evidence="1 2">
    <name type="scientific">Mucuna pruriens</name>
    <name type="common">Velvet bean</name>
    <name type="synonym">Dolichos pruriens</name>
    <dbReference type="NCBI Taxonomy" id="157652"/>
    <lineage>
        <taxon>Eukaryota</taxon>
        <taxon>Viridiplantae</taxon>
        <taxon>Streptophyta</taxon>
        <taxon>Embryophyta</taxon>
        <taxon>Tracheophyta</taxon>
        <taxon>Spermatophyta</taxon>
        <taxon>Magnoliopsida</taxon>
        <taxon>eudicotyledons</taxon>
        <taxon>Gunneridae</taxon>
        <taxon>Pentapetalae</taxon>
        <taxon>rosids</taxon>
        <taxon>fabids</taxon>
        <taxon>Fabales</taxon>
        <taxon>Fabaceae</taxon>
        <taxon>Papilionoideae</taxon>
        <taxon>50 kb inversion clade</taxon>
        <taxon>NPAAA clade</taxon>
        <taxon>indigoferoid/millettioid clade</taxon>
        <taxon>Phaseoleae</taxon>
        <taxon>Mucuna</taxon>
    </lineage>
</organism>
<feature type="non-terminal residue" evidence="1">
    <location>
        <position position="1"/>
    </location>
</feature>
<dbReference type="Proteomes" id="UP000257109">
    <property type="component" value="Unassembled WGS sequence"/>
</dbReference>
<accession>A0A371G0Q1</accession>